<dbReference type="GO" id="GO:0006002">
    <property type="term" value="P:fructose 6-phosphate metabolic process"/>
    <property type="evidence" value="ECO:0007669"/>
    <property type="project" value="TreeGrafter"/>
</dbReference>
<gene>
    <name evidence="3" type="ORF">GX355_09975</name>
</gene>
<dbReference type="GO" id="GO:0097367">
    <property type="term" value="F:carbohydrate derivative binding"/>
    <property type="evidence" value="ECO:0007669"/>
    <property type="project" value="InterPro"/>
</dbReference>
<dbReference type="PROSITE" id="PS51464">
    <property type="entry name" value="SIS"/>
    <property type="match status" value="2"/>
</dbReference>
<dbReference type="InterPro" id="IPR035466">
    <property type="entry name" value="GlmS/AgaS_SIS"/>
</dbReference>
<accession>A0A7X8C5D6</accession>
<dbReference type="GO" id="GO:0004360">
    <property type="term" value="F:glutamine-fructose-6-phosphate transaminase (isomerizing) activity"/>
    <property type="evidence" value="ECO:0007669"/>
    <property type="project" value="TreeGrafter"/>
</dbReference>
<dbReference type="SUPFAM" id="SSF53697">
    <property type="entry name" value="SIS domain"/>
    <property type="match status" value="1"/>
</dbReference>
<protein>
    <submittedName>
        <fullName evidence="3">SIS domain-containing protein</fullName>
    </submittedName>
</protein>
<comment type="caution">
    <text evidence="3">The sequence shown here is derived from an EMBL/GenBank/DDBJ whole genome shotgun (WGS) entry which is preliminary data.</text>
</comment>
<dbReference type="GO" id="GO:0006487">
    <property type="term" value="P:protein N-linked glycosylation"/>
    <property type="evidence" value="ECO:0007669"/>
    <property type="project" value="TreeGrafter"/>
</dbReference>
<evidence type="ECO:0000313" key="3">
    <source>
        <dbReference type="EMBL" id="NLJ19177.1"/>
    </source>
</evidence>
<evidence type="ECO:0000259" key="2">
    <source>
        <dbReference type="PROSITE" id="PS51464"/>
    </source>
</evidence>
<evidence type="ECO:0000313" key="4">
    <source>
        <dbReference type="Proteomes" id="UP000541058"/>
    </source>
</evidence>
<name>A0A7X8C5D6_9LACT</name>
<reference evidence="3 4" key="1">
    <citation type="journal article" date="2020" name="Biotechnol. Biofuels">
        <title>New insights from the biogas microbiome by comprehensive genome-resolved metagenomics of nearly 1600 species originating from multiple anaerobic digesters.</title>
        <authorList>
            <person name="Campanaro S."/>
            <person name="Treu L."/>
            <person name="Rodriguez-R L.M."/>
            <person name="Kovalovszki A."/>
            <person name="Ziels R.M."/>
            <person name="Maus I."/>
            <person name="Zhu X."/>
            <person name="Kougias P.G."/>
            <person name="Basile A."/>
            <person name="Luo G."/>
            <person name="Schluter A."/>
            <person name="Konstantinidis K.T."/>
            <person name="Angelidaki I."/>
        </authorList>
    </citation>
    <scope>NUCLEOTIDE SEQUENCE [LARGE SCALE GENOMIC DNA]</scope>
    <source>
        <strain evidence="3">AS23ysBPME_34</strain>
    </source>
</reference>
<organism evidence="3 4">
    <name type="scientific">Globicatella sulfidifaciens</name>
    <dbReference type="NCBI Taxonomy" id="136093"/>
    <lineage>
        <taxon>Bacteria</taxon>
        <taxon>Bacillati</taxon>
        <taxon>Bacillota</taxon>
        <taxon>Bacilli</taxon>
        <taxon>Lactobacillales</taxon>
        <taxon>Aerococcaceae</taxon>
        <taxon>Globicatella</taxon>
    </lineage>
</organism>
<proteinExistence type="predicted"/>
<evidence type="ECO:0000256" key="1">
    <source>
        <dbReference type="ARBA" id="ARBA00022737"/>
    </source>
</evidence>
<dbReference type="Pfam" id="PF01380">
    <property type="entry name" value="SIS"/>
    <property type="match status" value="1"/>
</dbReference>
<feature type="domain" description="SIS" evidence="2">
    <location>
        <begin position="195"/>
        <end position="330"/>
    </location>
</feature>
<sequence>MALMDKYIDKTPEALGEVLNSKKRIEQLLADVTVDKIMLTGSGTSYHSGVQMKHWMSQITGIPVESYYPFQVCDDLFLTSEKVLFIGISQDGGSYSTYHAMQVAKQNHCILGSLSAYEGILLDEIADFSFTLPIEAEKAGPKTMGYSATKLQLLIIASSLSGKAGVAEEIKQNLLKLLVQLPSDISKIYEWVEAQKQSFAQAKEIKVVVPANYYGDGLEGALKMLETLRIPVVAYEYDEFIHGIYNAVDADSFLIFVDDGSEKNLATLLAVLSEWSSQIYVISNNAQLADDTLNLPIEKYGSYQTFVISIVFQVLASVIAQTKGINPDLPKDSNFHRRVGSKKFHS</sequence>
<dbReference type="EMBL" id="JAAYSM010000359">
    <property type="protein sequence ID" value="NLJ19177.1"/>
    <property type="molecule type" value="Genomic_DNA"/>
</dbReference>
<dbReference type="InterPro" id="IPR001347">
    <property type="entry name" value="SIS_dom"/>
</dbReference>
<dbReference type="GO" id="GO:0006047">
    <property type="term" value="P:UDP-N-acetylglucosamine metabolic process"/>
    <property type="evidence" value="ECO:0007669"/>
    <property type="project" value="TreeGrafter"/>
</dbReference>
<feature type="domain" description="SIS" evidence="2">
    <location>
        <begin position="25"/>
        <end position="170"/>
    </location>
</feature>
<dbReference type="CDD" id="cd05008">
    <property type="entry name" value="SIS_GlmS_GlmD_1"/>
    <property type="match status" value="1"/>
</dbReference>
<keyword evidence="1" id="KW-0677">Repeat</keyword>
<dbReference type="InterPro" id="IPR046348">
    <property type="entry name" value="SIS_dom_sf"/>
</dbReference>
<dbReference type="Proteomes" id="UP000541058">
    <property type="component" value="Unassembled WGS sequence"/>
</dbReference>
<dbReference type="PANTHER" id="PTHR10937:SF17">
    <property type="entry name" value="GLUCOSAMINE-FRUCTOSE-6-PHOSPHATE AMINOTRANSFERASE"/>
    <property type="match status" value="1"/>
</dbReference>
<dbReference type="AlphaFoldDB" id="A0A7X8C5D6"/>
<dbReference type="RefSeq" id="WP_276649524.1">
    <property type="nucleotide sequence ID" value="NZ_JAAYSM010000359.1"/>
</dbReference>
<dbReference type="PANTHER" id="PTHR10937">
    <property type="entry name" value="GLUCOSAMINE--FRUCTOSE-6-PHOSPHATE AMINOTRANSFERASE, ISOMERIZING"/>
    <property type="match status" value="1"/>
</dbReference>
<dbReference type="Gene3D" id="3.40.50.10490">
    <property type="entry name" value="Glucose-6-phosphate isomerase like protein, domain 1"/>
    <property type="match status" value="2"/>
</dbReference>